<comment type="caution">
    <text evidence="1">The sequence shown here is derived from an EMBL/GenBank/DDBJ whole genome shotgun (WGS) entry which is preliminary data.</text>
</comment>
<dbReference type="Gene3D" id="3.30.300.30">
    <property type="match status" value="1"/>
</dbReference>
<protein>
    <submittedName>
        <fullName evidence="1">Uncharacterized protein</fullName>
    </submittedName>
</protein>
<accession>A0A931IK58</accession>
<keyword evidence="2" id="KW-1185">Reference proteome</keyword>
<name>A0A931IK58_9NOCA</name>
<gene>
    <name evidence="1" type="ORF">IT779_36630</name>
</gene>
<dbReference type="Proteomes" id="UP000655751">
    <property type="component" value="Unassembled WGS sequence"/>
</dbReference>
<evidence type="ECO:0000313" key="2">
    <source>
        <dbReference type="Proteomes" id="UP000655751"/>
    </source>
</evidence>
<dbReference type="InterPro" id="IPR045851">
    <property type="entry name" value="AMP-bd_C_sf"/>
</dbReference>
<proteinExistence type="predicted"/>
<reference evidence="1" key="1">
    <citation type="submission" date="2020-11" db="EMBL/GenBank/DDBJ databases">
        <title>Nocardia NEAU-351.nov., a novel actinomycete isolated from the cow dung.</title>
        <authorList>
            <person name="Zhang X."/>
        </authorList>
    </citation>
    <scope>NUCLEOTIDE SEQUENCE</scope>
    <source>
        <strain evidence="1">NEAU-351</strain>
    </source>
</reference>
<dbReference type="AlphaFoldDB" id="A0A931IK58"/>
<evidence type="ECO:0000313" key="1">
    <source>
        <dbReference type="EMBL" id="MBH0781816.1"/>
    </source>
</evidence>
<dbReference type="SUPFAM" id="SSF56801">
    <property type="entry name" value="Acetyl-CoA synthetase-like"/>
    <property type="match status" value="1"/>
</dbReference>
<organism evidence="1 2">
    <name type="scientific">Nocardia bovistercoris</name>
    <dbReference type="NCBI Taxonomy" id="2785916"/>
    <lineage>
        <taxon>Bacteria</taxon>
        <taxon>Bacillati</taxon>
        <taxon>Actinomycetota</taxon>
        <taxon>Actinomycetes</taxon>
        <taxon>Mycobacteriales</taxon>
        <taxon>Nocardiaceae</taxon>
        <taxon>Nocardia</taxon>
    </lineage>
</organism>
<sequence>LDLARLRRHIADTLSDNHVPTTIDIRAELPVVGPGKPDRVRLRADVRAASSTPAAKV</sequence>
<dbReference type="EMBL" id="JADMLG010000030">
    <property type="protein sequence ID" value="MBH0781816.1"/>
    <property type="molecule type" value="Genomic_DNA"/>
</dbReference>
<feature type="non-terminal residue" evidence="1">
    <location>
        <position position="1"/>
    </location>
</feature>